<proteinExistence type="predicted"/>
<reference evidence="1" key="1">
    <citation type="submission" date="2016-03" db="EMBL/GenBank/DDBJ databases">
        <title>Mechanisms controlling the formation of the plant cell surface in tip-growing cells are functionally conserved among land plants.</title>
        <authorList>
            <person name="Honkanen S."/>
            <person name="Jones V.A."/>
            <person name="Morieri G."/>
            <person name="Champion C."/>
            <person name="Hetherington A.J."/>
            <person name="Kelly S."/>
            <person name="Saint-Marcoux D."/>
            <person name="Proust H."/>
            <person name="Prescott H."/>
            <person name="Dolan L."/>
        </authorList>
    </citation>
    <scope>NUCLEOTIDE SEQUENCE [LARGE SCALE GENOMIC DNA]</scope>
    <source>
        <tissue evidence="1">Whole gametophyte</tissue>
    </source>
</reference>
<keyword evidence="2" id="KW-1185">Reference proteome</keyword>
<dbReference type="EMBL" id="LVLJ01003630">
    <property type="protein sequence ID" value="OAE20346.1"/>
    <property type="molecule type" value="Genomic_DNA"/>
</dbReference>
<protein>
    <submittedName>
        <fullName evidence="1">Uncharacterized protein</fullName>
    </submittedName>
</protein>
<sequence length="117" mass="12796">MEEAALELGKLIGALNLGLDVEDKLIEKLSPLKYINMEGEDDVEVEYSTEKLVQLVQDGEEKSLNLQRRHSNMAYSEAASFNGGTAGLPKLERFERAEVITLSCGGSGLEDLNIQPA</sequence>
<name>A0A176VKQ1_MARPO</name>
<evidence type="ECO:0000313" key="2">
    <source>
        <dbReference type="Proteomes" id="UP000077202"/>
    </source>
</evidence>
<accession>A0A176VKQ1</accession>
<organism evidence="1 2">
    <name type="scientific">Marchantia polymorpha subsp. ruderalis</name>
    <dbReference type="NCBI Taxonomy" id="1480154"/>
    <lineage>
        <taxon>Eukaryota</taxon>
        <taxon>Viridiplantae</taxon>
        <taxon>Streptophyta</taxon>
        <taxon>Embryophyta</taxon>
        <taxon>Marchantiophyta</taxon>
        <taxon>Marchantiopsida</taxon>
        <taxon>Marchantiidae</taxon>
        <taxon>Marchantiales</taxon>
        <taxon>Marchantiaceae</taxon>
        <taxon>Marchantia</taxon>
    </lineage>
</organism>
<dbReference type="Proteomes" id="UP000077202">
    <property type="component" value="Unassembled WGS sequence"/>
</dbReference>
<gene>
    <name evidence="1" type="ORF">AXG93_209s1140</name>
</gene>
<evidence type="ECO:0000313" key="1">
    <source>
        <dbReference type="EMBL" id="OAE20346.1"/>
    </source>
</evidence>
<comment type="caution">
    <text evidence="1">The sequence shown here is derived from an EMBL/GenBank/DDBJ whole genome shotgun (WGS) entry which is preliminary data.</text>
</comment>
<dbReference type="AlphaFoldDB" id="A0A176VKQ1"/>